<evidence type="ECO:0000256" key="1">
    <source>
        <dbReference type="SAM" id="SignalP"/>
    </source>
</evidence>
<dbReference type="Proteomes" id="UP000721442">
    <property type="component" value="Unassembled WGS sequence"/>
</dbReference>
<dbReference type="AlphaFoldDB" id="A0A940IC51"/>
<keyword evidence="1" id="KW-0732">Signal</keyword>
<organism evidence="2 3">
    <name type="scientific">Candidatus Enterousia excrementavium</name>
    <dbReference type="NCBI Taxonomy" id="2840789"/>
    <lineage>
        <taxon>Bacteria</taxon>
        <taxon>Pseudomonadati</taxon>
        <taxon>Pseudomonadota</taxon>
        <taxon>Alphaproteobacteria</taxon>
        <taxon>Candidatus Enterousia</taxon>
    </lineage>
</organism>
<name>A0A940IC51_9PROT</name>
<protein>
    <submittedName>
        <fullName evidence="2">Uncharacterized protein</fullName>
    </submittedName>
</protein>
<gene>
    <name evidence="2" type="ORF">IAC77_02445</name>
</gene>
<reference evidence="2" key="1">
    <citation type="submission" date="2020-10" db="EMBL/GenBank/DDBJ databases">
        <authorList>
            <person name="Gilroy R."/>
        </authorList>
    </citation>
    <scope>NUCLEOTIDE SEQUENCE</scope>
    <source>
        <strain evidence="2">B1-16210</strain>
    </source>
</reference>
<proteinExistence type="predicted"/>
<accession>A0A940IC51</accession>
<comment type="caution">
    <text evidence="2">The sequence shown here is derived from an EMBL/GenBank/DDBJ whole genome shotgun (WGS) entry which is preliminary data.</text>
</comment>
<feature type="chain" id="PRO_5037427929" evidence="1">
    <location>
        <begin position="22"/>
        <end position="106"/>
    </location>
</feature>
<sequence length="106" mass="11814">MAQKIFTVLCLLIMSATTANAYQLLSSKETGRNDARNQTVVVKCTTDTGKISNQTCTLRRYVKCTGNGTDQQCNGWQPWQDLRTPSKKYSDWRSAASACCRAKGLR</sequence>
<evidence type="ECO:0000313" key="3">
    <source>
        <dbReference type="Proteomes" id="UP000721442"/>
    </source>
</evidence>
<feature type="signal peptide" evidence="1">
    <location>
        <begin position="1"/>
        <end position="21"/>
    </location>
</feature>
<evidence type="ECO:0000313" key="2">
    <source>
        <dbReference type="EMBL" id="MBO8407296.1"/>
    </source>
</evidence>
<reference evidence="2" key="2">
    <citation type="journal article" date="2021" name="PeerJ">
        <title>Extensive microbial diversity within the chicken gut microbiome revealed by metagenomics and culture.</title>
        <authorList>
            <person name="Gilroy R."/>
            <person name="Ravi A."/>
            <person name="Getino M."/>
            <person name="Pursley I."/>
            <person name="Horton D.L."/>
            <person name="Alikhan N.F."/>
            <person name="Baker D."/>
            <person name="Gharbi K."/>
            <person name="Hall N."/>
            <person name="Watson M."/>
            <person name="Adriaenssens E.M."/>
            <person name="Foster-Nyarko E."/>
            <person name="Jarju S."/>
            <person name="Secka A."/>
            <person name="Antonio M."/>
            <person name="Oren A."/>
            <person name="Chaudhuri R.R."/>
            <person name="La Ragione R."/>
            <person name="Hildebrand F."/>
            <person name="Pallen M.J."/>
        </authorList>
    </citation>
    <scope>NUCLEOTIDE SEQUENCE</scope>
    <source>
        <strain evidence="2">B1-16210</strain>
    </source>
</reference>
<dbReference type="EMBL" id="JADINE010000031">
    <property type="protein sequence ID" value="MBO8407296.1"/>
    <property type="molecule type" value="Genomic_DNA"/>
</dbReference>